<dbReference type="EMBL" id="GBRH01172447">
    <property type="protein sequence ID" value="JAE25449.1"/>
    <property type="molecule type" value="Transcribed_RNA"/>
</dbReference>
<dbReference type="AlphaFoldDB" id="A0A0A9GPU4"/>
<evidence type="ECO:0000313" key="1">
    <source>
        <dbReference type="EMBL" id="JAE25449.1"/>
    </source>
</evidence>
<protein>
    <submittedName>
        <fullName evidence="1">Uncharacterized protein</fullName>
    </submittedName>
</protein>
<accession>A0A0A9GPU4</accession>
<reference evidence="1" key="1">
    <citation type="submission" date="2014-09" db="EMBL/GenBank/DDBJ databases">
        <authorList>
            <person name="Magalhaes I.L.F."/>
            <person name="Oliveira U."/>
            <person name="Santos F.R."/>
            <person name="Vidigal T.H.D.A."/>
            <person name="Brescovit A.D."/>
            <person name="Santos A.J."/>
        </authorList>
    </citation>
    <scope>NUCLEOTIDE SEQUENCE</scope>
    <source>
        <tissue evidence="1">Shoot tissue taken approximately 20 cm above the soil surface</tissue>
    </source>
</reference>
<name>A0A0A9GPU4_ARUDO</name>
<organism evidence="1">
    <name type="scientific">Arundo donax</name>
    <name type="common">Giant reed</name>
    <name type="synonym">Donax arundinaceus</name>
    <dbReference type="NCBI Taxonomy" id="35708"/>
    <lineage>
        <taxon>Eukaryota</taxon>
        <taxon>Viridiplantae</taxon>
        <taxon>Streptophyta</taxon>
        <taxon>Embryophyta</taxon>
        <taxon>Tracheophyta</taxon>
        <taxon>Spermatophyta</taxon>
        <taxon>Magnoliopsida</taxon>
        <taxon>Liliopsida</taxon>
        <taxon>Poales</taxon>
        <taxon>Poaceae</taxon>
        <taxon>PACMAD clade</taxon>
        <taxon>Arundinoideae</taxon>
        <taxon>Arundineae</taxon>
        <taxon>Arundo</taxon>
    </lineage>
</organism>
<reference evidence="1" key="2">
    <citation type="journal article" date="2015" name="Data Brief">
        <title>Shoot transcriptome of the giant reed, Arundo donax.</title>
        <authorList>
            <person name="Barrero R.A."/>
            <person name="Guerrero F.D."/>
            <person name="Moolhuijzen P."/>
            <person name="Goolsby J.A."/>
            <person name="Tidwell J."/>
            <person name="Bellgard S.E."/>
            <person name="Bellgard M.I."/>
        </authorList>
    </citation>
    <scope>NUCLEOTIDE SEQUENCE</scope>
    <source>
        <tissue evidence="1">Shoot tissue taken approximately 20 cm above the soil surface</tissue>
    </source>
</reference>
<proteinExistence type="predicted"/>
<sequence>MLAWEDPCNDDNSPLSSLDNYSVLVKTYSSMLSKVFTINMAPKNTL</sequence>